<evidence type="ECO:0000259" key="1">
    <source>
        <dbReference type="PROSITE" id="PS50181"/>
    </source>
</evidence>
<dbReference type="Gene3D" id="3.80.10.10">
    <property type="entry name" value="Ribonuclease Inhibitor"/>
    <property type="match status" value="1"/>
</dbReference>
<sequence>MDVNFPLHKAKNQNFRKKKNANESSKGIENLPDPILEHILSYLSTKDAVRTSILSKRWQYLWTSTPKLHLAEGERDERMVFMNFVERALALCDSSKITDFSLSCDVQYDTSRINAWIISVLKHKVQVLDMYLRNFQEPLALPPCLFTCESLEVLTLKMFHYLKLPSSISFSSLKILSLTKVIFSNDHSTQQLFSGCPLLEKLSIFDCIWKNVKDVCISSPMLQELFISDRYLFEEKYGENDDKDDLNADVDDQKDFNGCKVVIFGTSLESFSFNGELINDYCLYNSSSMVKASLEVFERVELDNHQDAHRVFKLLSGLTSVENLKLSSGIVDVLNYAEELFAHLPAFHKLTSLSLEGVETLFTCEPLLTMLQDSPLDFLDFEMDWLPLYDGDYDWVLDPLPSCFVTHLKAIQIYPFWGAEYEMHAVKILLEFASALERIVIICDENYFESRGGLKKQKEIYEQIRLFPRGSMSCVVHFCAGCSGRLPISSFHITDDASTS</sequence>
<name>A0A2N9IPI6_FAGSY</name>
<dbReference type="InterPro" id="IPR001810">
    <property type="entry name" value="F-box_dom"/>
</dbReference>
<dbReference type="InterPro" id="IPR053781">
    <property type="entry name" value="F-box_AtFBL13-like"/>
</dbReference>
<dbReference type="InterPro" id="IPR036047">
    <property type="entry name" value="F-box-like_dom_sf"/>
</dbReference>
<dbReference type="PROSITE" id="PS50181">
    <property type="entry name" value="FBOX"/>
    <property type="match status" value="1"/>
</dbReference>
<dbReference type="InterPro" id="IPR006566">
    <property type="entry name" value="FBD"/>
</dbReference>
<dbReference type="CDD" id="cd22160">
    <property type="entry name" value="F-box_AtFBL13-like"/>
    <property type="match status" value="1"/>
</dbReference>
<organism evidence="2">
    <name type="scientific">Fagus sylvatica</name>
    <name type="common">Beechnut</name>
    <dbReference type="NCBI Taxonomy" id="28930"/>
    <lineage>
        <taxon>Eukaryota</taxon>
        <taxon>Viridiplantae</taxon>
        <taxon>Streptophyta</taxon>
        <taxon>Embryophyta</taxon>
        <taxon>Tracheophyta</taxon>
        <taxon>Spermatophyta</taxon>
        <taxon>Magnoliopsida</taxon>
        <taxon>eudicotyledons</taxon>
        <taxon>Gunneridae</taxon>
        <taxon>Pentapetalae</taxon>
        <taxon>rosids</taxon>
        <taxon>fabids</taxon>
        <taxon>Fagales</taxon>
        <taxon>Fagaceae</taxon>
        <taxon>Fagus</taxon>
    </lineage>
</organism>
<dbReference type="Pfam" id="PF24758">
    <property type="entry name" value="LRR_At5g56370"/>
    <property type="match status" value="1"/>
</dbReference>
<dbReference type="PANTHER" id="PTHR31900">
    <property type="entry name" value="F-BOX/RNI SUPERFAMILY PROTEIN-RELATED"/>
    <property type="match status" value="1"/>
</dbReference>
<gene>
    <name evidence="2" type="ORF">FSB_LOCUS55329</name>
</gene>
<protein>
    <recommendedName>
        <fullName evidence="1">F-box domain-containing protein</fullName>
    </recommendedName>
</protein>
<dbReference type="InterPro" id="IPR055411">
    <property type="entry name" value="LRR_FXL15/At3g58940/PEG3-like"/>
</dbReference>
<accession>A0A2N9IPI6</accession>
<dbReference type="SUPFAM" id="SSF81383">
    <property type="entry name" value="F-box domain"/>
    <property type="match status" value="1"/>
</dbReference>
<dbReference type="AlphaFoldDB" id="A0A2N9IPI6"/>
<evidence type="ECO:0000313" key="2">
    <source>
        <dbReference type="EMBL" id="SPD27447.1"/>
    </source>
</evidence>
<dbReference type="InterPro" id="IPR032675">
    <property type="entry name" value="LRR_dom_sf"/>
</dbReference>
<dbReference type="SMART" id="SM00256">
    <property type="entry name" value="FBOX"/>
    <property type="match status" value="1"/>
</dbReference>
<dbReference type="InterPro" id="IPR050232">
    <property type="entry name" value="FBL13/AtMIF1-like"/>
</dbReference>
<proteinExistence type="predicted"/>
<feature type="domain" description="F-box" evidence="1">
    <location>
        <begin position="25"/>
        <end position="61"/>
    </location>
</feature>
<dbReference type="SUPFAM" id="SSF52047">
    <property type="entry name" value="RNI-like"/>
    <property type="match status" value="1"/>
</dbReference>
<dbReference type="EMBL" id="OIVN01006193">
    <property type="protein sequence ID" value="SPD27447.1"/>
    <property type="molecule type" value="Genomic_DNA"/>
</dbReference>
<dbReference type="SMART" id="SM00579">
    <property type="entry name" value="FBD"/>
    <property type="match status" value="1"/>
</dbReference>
<dbReference type="Gene3D" id="1.20.1280.50">
    <property type="match status" value="1"/>
</dbReference>
<dbReference type="PANTHER" id="PTHR31900:SF30">
    <property type="entry name" value="SUPERFAMILY PROTEIN, PUTATIVE-RELATED"/>
    <property type="match status" value="1"/>
</dbReference>
<reference evidence="2" key="1">
    <citation type="submission" date="2018-02" db="EMBL/GenBank/DDBJ databases">
        <authorList>
            <person name="Cohen D.B."/>
            <person name="Kent A.D."/>
        </authorList>
    </citation>
    <scope>NUCLEOTIDE SEQUENCE</scope>
</reference>
<dbReference type="Pfam" id="PF00646">
    <property type="entry name" value="F-box"/>
    <property type="match status" value="1"/>
</dbReference>